<dbReference type="OrthoDB" id="8585081at2"/>
<dbReference type="SFLD" id="SFLDG01129">
    <property type="entry name" value="C1.5:_HAD__Beta-PGM__Phosphata"/>
    <property type="match status" value="1"/>
</dbReference>
<dbReference type="EMBL" id="STFG01000008">
    <property type="protein sequence ID" value="THU01534.1"/>
    <property type="molecule type" value="Genomic_DNA"/>
</dbReference>
<comment type="caution">
    <text evidence="2">The sequence shown here is derived from an EMBL/GenBank/DDBJ whole genome shotgun (WGS) entry which is preliminary data.</text>
</comment>
<gene>
    <name evidence="2" type="ORF">E9531_09230</name>
</gene>
<accession>A0A4S8F5V6</accession>
<keyword evidence="3" id="KW-1185">Reference proteome</keyword>
<dbReference type="Pfam" id="PF00702">
    <property type="entry name" value="Hydrolase"/>
    <property type="match status" value="1"/>
</dbReference>
<dbReference type="RefSeq" id="WP_136573467.1">
    <property type="nucleotide sequence ID" value="NZ_STFG01000008.1"/>
</dbReference>
<dbReference type="PRINTS" id="PR00413">
    <property type="entry name" value="HADHALOGNASE"/>
</dbReference>
<dbReference type="Proteomes" id="UP000308917">
    <property type="component" value="Unassembled WGS sequence"/>
</dbReference>
<proteinExistence type="predicted"/>
<organism evidence="2 3">
    <name type="scientific">Lampropedia puyangensis</name>
    <dbReference type="NCBI Taxonomy" id="1330072"/>
    <lineage>
        <taxon>Bacteria</taxon>
        <taxon>Pseudomonadati</taxon>
        <taxon>Pseudomonadota</taxon>
        <taxon>Betaproteobacteria</taxon>
        <taxon>Burkholderiales</taxon>
        <taxon>Comamonadaceae</taxon>
        <taxon>Lampropedia</taxon>
    </lineage>
</organism>
<sequence>MHFPKALAFDVFGTVVDWHTSIAREVQPFVQSHLPAISPSSFALDWRKLYQPAMRQCHAQGRPFVALDILHFETLRALLQQYDLDPDTIPEATLWHMAHAWRRLDPWPDVPQGLAMLRQAFPVVTLSNANIALMVAMNRHNGLQWDAILGAELAKAYKPEPAAYLSTAAALGVQPHELCLVACHHSDLAAARACGLKTAYIDRPMEYGGAPAPDAAAIQHWDWHAPSVPDLAQQLCL</sequence>
<dbReference type="Gene3D" id="1.10.150.750">
    <property type="match status" value="1"/>
</dbReference>
<reference evidence="2 3" key="1">
    <citation type="journal article" date="2015" name="Antonie Van Leeuwenhoek">
        <title>Lampropedia puyangensis sp. nov., isolated from symptomatic bark of Populus ? euramericana canker and emended description of Lampropedia hyalina (Ehrenberg 1832) Lee et al. 2004.</title>
        <authorList>
            <person name="Li Y."/>
            <person name="Wang T."/>
            <person name="Piao C.G."/>
            <person name="Wang L.F."/>
            <person name="Tian G.Z."/>
            <person name="Zhu T.H."/>
            <person name="Guo M.W."/>
        </authorList>
    </citation>
    <scope>NUCLEOTIDE SEQUENCE [LARGE SCALE GENOMIC DNA]</scope>
    <source>
        <strain evidence="2 3">2-bin</strain>
    </source>
</reference>
<dbReference type="AlphaFoldDB" id="A0A4S8F5V6"/>
<evidence type="ECO:0000313" key="3">
    <source>
        <dbReference type="Proteomes" id="UP000308917"/>
    </source>
</evidence>
<dbReference type="NCBIfam" id="TIGR01428">
    <property type="entry name" value="HAD_type_II"/>
    <property type="match status" value="1"/>
</dbReference>
<dbReference type="InterPro" id="IPR036412">
    <property type="entry name" value="HAD-like_sf"/>
</dbReference>
<dbReference type="Gene3D" id="3.40.50.1000">
    <property type="entry name" value="HAD superfamily/HAD-like"/>
    <property type="match status" value="1"/>
</dbReference>
<name>A0A4S8F5V6_9BURK</name>
<dbReference type="SFLD" id="SFLDS00003">
    <property type="entry name" value="Haloacid_Dehalogenase"/>
    <property type="match status" value="1"/>
</dbReference>
<dbReference type="InterPro" id="IPR023214">
    <property type="entry name" value="HAD_sf"/>
</dbReference>
<protein>
    <submittedName>
        <fullName evidence="2">Haloacid dehalogenase type II</fullName>
    </submittedName>
</protein>
<keyword evidence="1" id="KW-0378">Hydrolase</keyword>
<dbReference type="PANTHER" id="PTHR43316:SF3">
    <property type="entry name" value="HALOACID DEHALOGENASE, TYPE II (AFU_ORTHOLOGUE AFUA_2G07750)-RELATED"/>
    <property type="match status" value="1"/>
</dbReference>
<dbReference type="NCBIfam" id="TIGR01493">
    <property type="entry name" value="HAD-SF-IA-v2"/>
    <property type="match status" value="1"/>
</dbReference>
<dbReference type="GO" id="GO:0019120">
    <property type="term" value="F:hydrolase activity, acting on acid halide bonds, in C-halide compounds"/>
    <property type="evidence" value="ECO:0007669"/>
    <property type="project" value="InterPro"/>
</dbReference>
<evidence type="ECO:0000256" key="1">
    <source>
        <dbReference type="ARBA" id="ARBA00022801"/>
    </source>
</evidence>
<dbReference type="InterPro" id="IPR006328">
    <property type="entry name" value="2-HAD"/>
</dbReference>
<dbReference type="SUPFAM" id="SSF56784">
    <property type="entry name" value="HAD-like"/>
    <property type="match status" value="1"/>
</dbReference>
<dbReference type="InterPro" id="IPR051540">
    <property type="entry name" value="S-2-haloacid_dehalogenase"/>
</dbReference>
<dbReference type="CDD" id="cd02588">
    <property type="entry name" value="HAD_L2-DEX"/>
    <property type="match status" value="1"/>
</dbReference>
<dbReference type="PANTHER" id="PTHR43316">
    <property type="entry name" value="HYDROLASE, HALOACID DELAHOGENASE-RELATED"/>
    <property type="match status" value="1"/>
</dbReference>
<evidence type="ECO:0000313" key="2">
    <source>
        <dbReference type="EMBL" id="THU01534.1"/>
    </source>
</evidence>
<dbReference type="InterPro" id="IPR006439">
    <property type="entry name" value="HAD-SF_hydro_IA"/>
</dbReference>